<proteinExistence type="predicted"/>
<gene>
    <name evidence="1" type="ORF">TM35_000271200</name>
</gene>
<dbReference type="Proteomes" id="UP000192257">
    <property type="component" value="Unassembled WGS sequence"/>
</dbReference>
<accession>A0A1X0NQY6</accession>
<dbReference type="EMBL" id="NBCO01000027">
    <property type="protein sequence ID" value="ORC86530.1"/>
    <property type="molecule type" value="Genomic_DNA"/>
</dbReference>
<organism evidence="1 2">
    <name type="scientific">Trypanosoma theileri</name>
    <dbReference type="NCBI Taxonomy" id="67003"/>
    <lineage>
        <taxon>Eukaryota</taxon>
        <taxon>Discoba</taxon>
        <taxon>Euglenozoa</taxon>
        <taxon>Kinetoplastea</taxon>
        <taxon>Metakinetoplastina</taxon>
        <taxon>Trypanosomatida</taxon>
        <taxon>Trypanosomatidae</taxon>
        <taxon>Trypanosoma</taxon>
    </lineage>
</organism>
<evidence type="ECO:0000313" key="2">
    <source>
        <dbReference type="Proteomes" id="UP000192257"/>
    </source>
</evidence>
<reference evidence="1 2" key="1">
    <citation type="submission" date="2017-03" db="EMBL/GenBank/DDBJ databases">
        <title>An alternative strategy for trypanosome survival in the mammalian bloodstream revealed through genome and transcriptome analysis of the ubiquitous bovine parasite Trypanosoma (Megatrypanum) theileri.</title>
        <authorList>
            <person name="Kelly S."/>
            <person name="Ivens A."/>
            <person name="Mott A."/>
            <person name="O'Neill E."/>
            <person name="Emms D."/>
            <person name="Macleod O."/>
            <person name="Voorheis P."/>
            <person name="Matthews J."/>
            <person name="Matthews K."/>
            <person name="Carrington M."/>
        </authorList>
    </citation>
    <scope>NUCLEOTIDE SEQUENCE [LARGE SCALE GENOMIC DNA]</scope>
    <source>
        <strain evidence="1">Edinburgh</strain>
    </source>
</reference>
<dbReference type="GeneID" id="39987793"/>
<dbReference type="VEuPathDB" id="TriTrypDB:TM35_000271200"/>
<evidence type="ECO:0000313" key="1">
    <source>
        <dbReference type="EMBL" id="ORC86530.1"/>
    </source>
</evidence>
<dbReference type="RefSeq" id="XP_028880596.1">
    <property type="nucleotide sequence ID" value="XM_029028013.1"/>
</dbReference>
<name>A0A1X0NQY6_9TRYP</name>
<comment type="caution">
    <text evidence="1">The sequence shown here is derived from an EMBL/GenBank/DDBJ whole genome shotgun (WGS) entry which is preliminary data.</text>
</comment>
<dbReference type="OrthoDB" id="245032at2759"/>
<protein>
    <submittedName>
        <fullName evidence="1">Uncharacterized protein</fullName>
    </submittedName>
</protein>
<sequence>MNLVEYEVKGISCQTLLAPEGWTLCEHHDVSQGFSFNVAHFERLDASGDSLFIAEHFFPRTAATEVSSLQERLQQQLLSSSSSSSSSSFHPQGEQSPMCVVWEVEKLHDKKASSRTPLAALLDHSVLLIGVVLCVADDKSMDITQVFERIVEYVKKRYVFCLNEVIDNNTPYLAVVEGVYTSRGCCVVQLAQHLTSTTLWNPRLCELGEWLQKEVAKELHLLVEGLCVTVQMGIPIVVVLLPLEPGICLVGHTAVEQEWEKHVQSGGWQCVKLMHEQTLLFDAVESSTTTTTTCVTPRRTLYFLSKGNDNKEGVIACITAPRVGSDCCVVLLTPASENENEKEVKEEVSAIDSTVSTTNFKEDVHAYRSQCEWLLSSFYLSIATTNSWSKLGVGKKSGFFYRQGHLVVLLPSSSDAYTNVVVSPALAFSTISLGSVTITAEDTKQELTRQITVVLLKEFRSAEDYVNYIIGEHLYDVPLDKKTAVFRKQKVQEEVIPSLRQKLIKGEVHSVWIRLGESGAVYYVVRECGVGRLLVIHTSVLGNDIDDVSAEDWEHWVSGISAAAID</sequence>
<keyword evidence="2" id="KW-1185">Reference proteome</keyword>
<dbReference type="AlphaFoldDB" id="A0A1X0NQY6"/>